<dbReference type="PANTHER" id="PTHR38011">
    <property type="entry name" value="DIHYDROFOLATE REDUCTASE FAMILY PROTEIN (AFU_ORTHOLOGUE AFUA_8G06820)"/>
    <property type="match status" value="1"/>
</dbReference>
<organism evidence="2 3">
    <name type="scientific">Rhodocytophaga rosea</name>
    <dbReference type="NCBI Taxonomy" id="2704465"/>
    <lineage>
        <taxon>Bacteria</taxon>
        <taxon>Pseudomonadati</taxon>
        <taxon>Bacteroidota</taxon>
        <taxon>Cytophagia</taxon>
        <taxon>Cytophagales</taxon>
        <taxon>Rhodocytophagaceae</taxon>
        <taxon>Rhodocytophaga</taxon>
    </lineage>
</organism>
<dbReference type="Proteomes" id="UP000480178">
    <property type="component" value="Chromosome"/>
</dbReference>
<dbReference type="Gene3D" id="3.40.430.10">
    <property type="entry name" value="Dihydrofolate Reductase, subunit A"/>
    <property type="match status" value="1"/>
</dbReference>
<protein>
    <submittedName>
        <fullName evidence="2">Dihydrofolate reductase</fullName>
    </submittedName>
</protein>
<dbReference type="Pfam" id="PF01872">
    <property type="entry name" value="RibD_C"/>
    <property type="match status" value="1"/>
</dbReference>
<dbReference type="KEGG" id="rhoz:GXP67_32295"/>
<dbReference type="InterPro" id="IPR024072">
    <property type="entry name" value="DHFR-like_dom_sf"/>
</dbReference>
<dbReference type="SUPFAM" id="SSF53597">
    <property type="entry name" value="Dihydrofolate reductase-like"/>
    <property type="match status" value="1"/>
</dbReference>
<dbReference type="InterPro" id="IPR050765">
    <property type="entry name" value="Riboflavin_Biosynth_HTPR"/>
</dbReference>
<proteinExistence type="predicted"/>
<dbReference type="InterPro" id="IPR002734">
    <property type="entry name" value="RibDG_C"/>
</dbReference>
<accession>A0A6C0GSD8</accession>
<evidence type="ECO:0000313" key="3">
    <source>
        <dbReference type="Proteomes" id="UP000480178"/>
    </source>
</evidence>
<gene>
    <name evidence="2" type="ORF">GXP67_32295</name>
</gene>
<evidence type="ECO:0000259" key="1">
    <source>
        <dbReference type="Pfam" id="PF01872"/>
    </source>
</evidence>
<name>A0A6C0GSD8_9BACT</name>
<evidence type="ECO:0000313" key="2">
    <source>
        <dbReference type="EMBL" id="QHT70999.1"/>
    </source>
</evidence>
<reference evidence="2 3" key="1">
    <citation type="submission" date="2020-01" db="EMBL/GenBank/DDBJ databases">
        <authorList>
            <person name="Kim M.K."/>
        </authorList>
    </citation>
    <scope>NUCLEOTIDE SEQUENCE [LARGE SCALE GENOMIC DNA]</scope>
    <source>
        <strain evidence="2 3">172606-1</strain>
    </source>
</reference>
<dbReference type="RefSeq" id="WP_162446942.1">
    <property type="nucleotide sequence ID" value="NZ_CP048222.1"/>
</dbReference>
<dbReference type="GO" id="GO:0008703">
    <property type="term" value="F:5-amino-6-(5-phosphoribosylamino)uracil reductase activity"/>
    <property type="evidence" value="ECO:0007669"/>
    <property type="project" value="InterPro"/>
</dbReference>
<feature type="domain" description="Bacterial bifunctional deaminase-reductase C-terminal" evidence="1">
    <location>
        <begin position="2"/>
        <end position="170"/>
    </location>
</feature>
<dbReference type="AlphaFoldDB" id="A0A6C0GSD8"/>
<dbReference type="PANTHER" id="PTHR38011:SF11">
    <property type="entry name" value="2,5-DIAMINO-6-RIBOSYLAMINO-4(3H)-PYRIMIDINONE 5'-PHOSPHATE REDUCTASE"/>
    <property type="match status" value="1"/>
</dbReference>
<dbReference type="GO" id="GO:0009231">
    <property type="term" value="P:riboflavin biosynthetic process"/>
    <property type="evidence" value="ECO:0007669"/>
    <property type="project" value="InterPro"/>
</dbReference>
<sequence length="182" mass="20866">MRKIIYHVATTLDHYIAHENGTINGFLAEGTHVEDYLKSLEKYDTVLMGRRTYEFGYDYGLQKGQPAYPHMQHYIFSRSLTFDEASQQVHIIDRDEIAFINQLKQTEGTPIYLCGGGDFAGFLLEHQLIDELKIKLNPVLFGKGIPLFGNSKKEVDLLLLDTKVYESGVLLLTYQIKYHKSS</sequence>
<dbReference type="EMBL" id="CP048222">
    <property type="protein sequence ID" value="QHT70999.1"/>
    <property type="molecule type" value="Genomic_DNA"/>
</dbReference>
<keyword evidence="3" id="KW-1185">Reference proteome</keyword>